<dbReference type="SUPFAM" id="SSF53448">
    <property type="entry name" value="Nucleotide-diphospho-sugar transferases"/>
    <property type="match status" value="1"/>
</dbReference>
<keyword evidence="7 20" id="KW-0808">Transferase</keyword>
<evidence type="ECO:0000256" key="13">
    <source>
        <dbReference type="ARBA" id="ARBA00022984"/>
    </source>
</evidence>
<keyword evidence="16 20" id="KW-0961">Cell wall biogenesis/degradation</keyword>
<dbReference type="GO" id="GO:0009245">
    <property type="term" value="P:lipid A biosynthetic process"/>
    <property type="evidence" value="ECO:0007669"/>
    <property type="project" value="UniProtKB-UniRule"/>
</dbReference>
<reference evidence="23 25" key="1">
    <citation type="submission" date="2017-12" db="EMBL/GenBank/DDBJ databases">
        <title>Complete genome sequence of Herbivorax saccincola GGR1, a novel Cellulosome-producing hydrolytic bacterium in a thermophilic biogas plant, established by Illumina and Nanopore MinION sequencing.</title>
        <authorList>
            <person name="Pechtl A."/>
            <person name="Ruckert C."/>
            <person name="Koeck D.E."/>
            <person name="Maus I."/>
            <person name="Winkler A."/>
            <person name="Kalinowski J."/>
            <person name="Puhler A."/>
            <person name="Schwarz W.W."/>
            <person name="Zverlov V.V."/>
            <person name="Schluter A."/>
            <person name="Liebl W."/>
        </authorList>
    </citation>
    <scope>NUCLEOTIDE SEQUENCE [LARGE SCALE GENOMIC DNA]</scope>
    <source>
        <strain evidence="23">GGR1</strain>
        <strain evidence="25">SR1</strain>
    </source>
</reference>
<dbReference type="GO" id="GO:0019134">
    <property type="term" value="F:glucosamine-1-phosphate N-acetyltransferase activity"/>
    <property type="evidence" value="ECO:0007669"/>
    <property type="project" value="UniProtKB-UniRule"/>
</dbReference>
<dbReference type="EC" id="2.7.7.23" evidence="20"/>
<evidence type="ECO:0000256" key="5">
    <source>
        <dbReference type="ARBA" id="ARBA00007947"/>
    </source>
</evidence>
<keyword evidence="14 20" id="KW-0511">Multifunctional enzyme</keyword>
<keyword evidence="12 20" id="KW-0133">Cell shape</keyword>
<dbReference type="GO" id="GO:0008360">
    <property type="term" value="P:regulation of cell shape"/>
    <property type="evidence" value="ECO:0007669"/>
    <property type="project" value="UniProtKB-KW"/>
</dbReference>
<evidence type="ECO:0000256" key="10">
    <source>
        <dbReference type="ARBA" id="ARBA00022737"/>
    </source>
</evidence>
<evidence type="ECO:0000256" key="1">
    <source>
        <dbReference type="ARBA" id="ARBA00004496"/>
    </source>
</evidence>
<evidence type="ECO:0000313" key="25">
    <source>
        <dbReference type="Proteomes" id="UP000233534"/>
    </source>
</evidence>
<keyword evidence="25" id="KW-1185">Reference proteome</keyword>
<feature type="binding site" evidence="20">
    <location>
        <position position="170"/>
    </location>
    <ligand>
        <name>UDP-N-acetyl-alpha-D-glucosamine</name>
        <dbReference type="ChEBI" id="CHEBI:57705"/>
    </ligand>
</feature>
<name>A0A2K9DX12_9FIRM</name>
<dbReference type="GO" id="GO:0016020">
    <property type="term" value="C:membrane"/>
    <property type="evidence" value="ECO:0007669"/>
    <property type="project" value="GOC"/>
</dbReference>
<dbReference type="KEGG" id="hsc:HVS_00535"/>
<evidence type="ECO:0000256" key="8">
    <source>
        <dbReference type="ARBA" id="ARBA00022695"/>
    </source>
</evidence>
<evidence type="ECO:0000256" key="12">
    <source>
        <dbReference type="ARBA" id="ARBA00022960"/>
    </source>
</evidence>
<dbReference type="EC" id="2.3.1.157" evidence="20"/>
<protein>
    <recommendedName>
        <fullName evidence="20">Bifunctional protein GlmU</fullName>
    </recommendedName>
    <domain>
        <recommendedName>
            <fullName evidence="20">UDP-N-acetylglucosamine pyrophosphorylase</fullName>
            <ecNumber evidence="20">2.7.7.23</ecNumber>
        </recommendedName>
        <alternativeName>
            <fullName evidence="20">N-acetylglucosamine-1-phosphate uridyltransferase</fullName>
        </alternativeName>
    </domain>
    <domain>
        <recommendedName>
            <fullName evidence="20">Glucosamine-1-phosphate N-acetyltransferase</fullName>
            <ecNumber evidence="20">2.3.1.157</ecNumber>
        </recommendedName>
    </domain>
</protein>
<comment type="caution">
    <text evidence="20">Lacks conserved residue(s) required for the propagation of feature annotation.</text>
</comment>
<dbReference type="InterPro" id="IPR005835">
    <property type="entry name" value="NTP_transferase_dom"/>
</dbReference>
<evidence type="ECO:0000256" key="9">
    <source>
        <dbReference type="ARBA" id="ARBA00022723"/>
    </source>
</evidence>
<evidence type="ECO:0000256" key="11">
    <source>
        <dbReference type="ARBA" id="ARBA00022842"/>
    </source>
</evidence>
<feature type="binding site" evidence="20">
    <location>
        <position position="333"/>
    </location>
    <ligand>
        <name>UDP-N-acetyl-alpha-D-glucosamine</name>
        <dbReference type="ChEBI" id="CHEBI:57705"/>
    </ligand>
</feature>
<evidence type="ECO:0000256" key="15">
    <source>
        <dbReference type="ARBA" id="ARBA00023315"/>
    </source>
</evidence>
<dbReference type="GO" id="GO:0006048">
    <property type="term" value="P:UDP-N-acetylglucosamine biosynthetic process"/>
    <property type="evidence" value="ECO:0007669"/>
    <property type="project" value="UniProtKB-UniPathway"/>
</dbReference>
<evidence type="ECO:0000313" key="24">
    <source>
        <dbReference type="EMBL" id="PQQ65727.1"/>
    </source>
</evidence>
<dbReference type="GO" id="GO:0071555">
    <property type="term" value="P:cell wall organization"/>
    <property type="evidence" value="ECO:0007669"/>
    <property type="project" value="UniProtKB-KW"/>
</dbReference>
<dbReference type="CDD" id="cd02540">
    <property type="entry name" value="GT2_GlmU_N_bac"/>
    <property type="match status" value="1"/>
</dbReference>
<evidence type="ECO:0000313" key="23">
    <source>
        <dbReference type="EMBL" id="AUG56087.1"/>
    </source>
</evidence>
<dbReference type="PANTHER" id="PTHR43584:SF3">
    <property type="entry name" value="BIFUNCTIONAL PROTEIN GLMU"/>
    <property type="match status" value="1"/>
</dbReference>
<dbReference type="RefSeq" id="WP_101298531.1">
    <property type="nucleotide sequence ID" value="NZ_CP025197.1"/>
</dbReference>
<feature type="binding site" evidence="20">
    <location>
        <position position="103"/>
    </location>
    <ligand>
        <name>Mg(2+)</name>
        <dbReference type="ChEBI" id="CHEBI:18420"/>
    </ligand>
</feature>
<dbReference type="EMBL" id="CP025197">
    <property type="protein sequence ID" value="AUG56087.1"/>
    <property type="molecule type" value="Genomic_DNA"/>
</dbReference>
<feature type="binding site" evidence="20">
    <location>
        <position position="228"/>
    </location>
    <ligand>
        <name>UDP-N-acetyl-alpha-D-glucosamine</name>
        <dbReference type="ChEBI" id="CHEBI:57705"/>
    </ligand>
</feature>
<evidence type="ECO:0000256" key="20">
    <source>
        <dbReference type="HAMAP-Rule" id="MF_01631"/>
    </source>
</evidence>
<organism evidence="23 25">
    <name type="scientific">Acetivibrio saccincola</name>
    <dbReference type="NCBI Taxonomy" id="1677857"/>
    <lineage>
        <taxon>Bacteria</taxon>
        <taxon>Bacillati</taxon>
        <taxon>Bacillota</taxon>
        <taxon>Clostridia</taxon>
        <taxon>Eubacteriales</taxon>
        <taxon>Oscillospiraceae</taxon>
        <taxon>Acetivibrio</taxon>
    </lineage>
</organism>
<keyword evidence="9 20" id="KW-0479">Metal-binding</keyword>
<feature type="binding site" evidence="20">
    <location>
        <position position="423"/>
    </location>
    <ligand>
        <name>acetyl-CoA</name>
        <dbReference type="ChEBI" id="CHEBI:57288"/>
    </ligand>
</feature>
<dbReference type="GO" id="GO:0003977">
    <property type="term" value="F:UDP-N-acetylglucosamine diphosphorylase activity"/>
    <property type="evidence" value="ECO:0007669"/>
    <property type="project" value="UniProtKB-UniRule"/>
</dbReference>
<dbReference type="UniPathway" id="UPA00113">
    <property type="reaction ID" value="UER00532"/>
</dbReference>
<evidence type="ECO:0000256" key="4">
    <source>
        <dbReference type="ARBA" id="ARBA00007707"/>
    </source>
</evidence>
<comment type="function">
    <text evidence="19 20">Catalyzes the last two sequential reactions in the de novo biosynthetic pathway for UDP-N-acetylglucosamine (UDP-GlcNAc). The C-terminal domain catalyzes the transfer of acetyl group from acetyl coenzyme A to glucosamine-1-phosphate (GlcN-1-P) to produce N-acetylglucosamine-1-phosphate (GlcNAc-1-P), which is converted into UDP-GlcNAc by the transfer of uridine 5-monophosphate (from uridine 5-triphosphate), a reaction catalyzed by the N-terminal domain.</text>
</comment>
<keyword evidence="15 20" id="KW-0012">Acyltransferase</keyword>
<dbReference type="InterPro" id="IPR056729">
    <property type="entry name" value="GMPPB_C"/>
</dbReference>
<dbReference type="OrthoDB" id="9775031at2"/>
<feature type="binding site" evidence="20">
    <location>
        <position position="140"/>
    </location>
    <ligand>
        <name>UDP-N-acetyl-alpha-D-glucosamine</name>
        <dbReference type="ChEBI" id="CHEBI:57705"/>
    </ligand>
</feature>
<dbReference type="Proteomes" id="UP000233534">
    <property type="component" value="Chromosome"/>
</dbReference>
<evidence type="ECO:0000256" key="18">
    <source>
        <dbReference type="ARBA" id="ARBA00048493"/>
    </source>
</evidence>
<dbReference type="NCBIfam" id="NF010934">
    <property type="entry name" value="PRK14354.1"/>
    <property type="match status" value="1"/>
</dbReference>
<feature type="binding site" evidence="20">
    <location>
        <begin position="101"/>
        <end position="103"/>
    </location>
    <ligand>
        <name>UDP-N-acetyl-alpha-D-glucosamine</name>
        <dbReference type="ChEBI" id="CHEBI:57705"/>
    </ligand>
</feature>
<evidence type="ECO:0000313" key="26">
    <source>
        <dbReference type="Proteomes" id="UP000239720"/>
    </source>
</evidence>
<dbReference type="InterPro" id="IPR050065">
    <property type="entry name" value="GlmU-like"/>
</dbReference>
<comment type="catalytic activity">
    <reaction evidence="17 20">
        <text>alpha-D-glucosamine 1-phosphate + acetyl-CoA = N-acetyl-alpha-D-glucosamine 1-phosphate + CoA + H(+)</text>
        <dbReference type="Rhea" id="RHEA:13725"/>
        <dbReference type="ChEBI" id="CHEBI:15378"/>
        <dbReference type="ChEBI" id="CHEBI:57287"/>
        <dbReference type="ChEBI" id="CHEBI:57288"/>
        <dbReference type="ChEBI" id="CHEBI:57776"/>
        <dbReference type="ChEBI" id="CHEBI:58516"/>
        <dbReference type="EC" id="2.3.1.157"/>
    </reaction>
</comment>
<comment type="pathway">
    <text evidence="3 20">Nucleotide-sugar biosynthesis; UDP-N-acetyl-alpha-D-glucosamine biosynthesis; UDP-N-acetyl-alpha-D-glucosamine from N-acetyl-alpha-D-glucosamine 1-phosphate: step 1/1.</text>
</comment>
<comment type="subcellular location">
    <subcellularLocation>
        <location evidence="1 20">Cytoplasm</location>
    </subcellularLocation>
</comment>
<feature type="binding site" evidence="20">
    <location>
        <position position="440"/>
    </location>
    <ligand>
        <name>acetyl-CoA</name>
        <dbReference type="ChEBI" id="CHEBI:57288"/>
    </ligand>
</feature>
<feature type="domain" description="Mannose-1-phosphate guanyltransferase C-terminal" evidence="22">
    <location>
        <begin position="319"/>
        <end position="417"/>
    </location>
</feature>
<comment type="pathway">
    <text evidence="2 20">Nucleotide-sugar biosynthesis; UDP-N-acetyl-alpha-D-glucosamine biosynthesis; N-acetyl-alpha-D-glucosamine 1-phosphate from alpha-D-glucosamine 6-phosphate (route II): step 2/2.</text>
</comment>
<dbReference type="SUPFAM" id="SSF51161">
    <property type="entry name" value="Trimeric LpxA-like enzymes"/>
    <property type="match status" value="1"/>
</dbReference>
<keyword evidence="8 20" id="KW-0548">Nucleotidyltransferase</keyword>
<dbReference type="Pfam" id="PF00483">
    <property type="entry name" value="NTP_transferase"/>
    <property type="match status" value="1"/>
</dbReference>
<feature type="binding site" evidence="20">
    <location>
        <position position="23"/>
    </location>
    <ligand>
        <name>UDP-N-acetyl-alpha-D-glucosamine</name>
        <dbReference type="ChEBI" id="CHEBI:57705"/>
    </ligand>
</feature>
<feature type="domain" description="Nucleotidyl transferase" evidence="21">
    <location>
        <begin position="6"/>
        <end position="216"/>
    </location>
</feature>
<reference evidence="24 26" key="2">
    <citation type="journal article" date="2018" name="Syst. Appl. Microbiol.">
        <title>Characterization and high-quality draft genome sequence of Herbivorax saccincola A7, an anaerobic, alkaliphilic, thermophilic, cellulolytic, and xylanolytic bacterium.</title>
        <authorList>
            <person name="Aikawa S."/>
            <person name="Baramee S."/>
            <person name="Sermsathanaswadi J."/>
            <person name="Thianheng P."/>
            <person name="Tachaapaikoon C."/>
            <person name="Shikata A."/>
            <person name="Waeonukul R."/>
            <person name="Pason P."/>
            <person name="Ratanakhanokchai K."/>
            <person name="Kosugi A."/>
        </authorList>
    </citation>
    <scope>NUCLEOTIDE SEQUENCE [LARGE SCALE GENOMIC DNA]</scope>
    <source>
        <strain evidence="24 26">A7</strain>
    </source>
</reference>
<feature type="active site" description="Proton acceptor" evidence="20">
    <location>
        <position position="363"/>
    </location>
</feature>
<evidence type="ECO:0000256" key="19">
    <source>
        <dbReference type="ARBA" id="ARBA00049628"/>
    </source>
</evidence>
<feature type="binding site" evidence="20">
    <location>
        <position position="73"/>
    </location>
    <ligand>
        <name>UDP-N-acetyl-alpha-D-glucosamine</name>
        <dbReference type="ChEBI" id="CHEBI:57705"/>
    </ligand>
</feature>
<evidence type="ECO:0000259" key="21">
    <source>
        <dbReference type="Pfam" id="PF00483"/>
    </source>
</evidence>
<feature type="region of interest" description="Linker" evidence="20">
    <location>
        <begin position="231"/>
        <end position="251"/>
    </location>
</feature>
<feature type="binding site" evidence="20">
    <location>
        <position position="351"/>
    </location>
    <ligand>
        <name>UDP-N-acetyl-alpha-D-glucosamine</name>
        <dbReference type="ChEBI" id="CHEBI:57705"/>
    </ligand>
</feature>
<dbReference type="PANTHER" id="PTHR43584">
    <property type="entry name" value="NUCLEOTIDYL TRANSFERASE"/>
    <property type="match status" value="1"/>
</dbReference>
<dbReference type="NCBIfam" id="TIGR01173">
    <property type="entry name" value="glmU"/>
    <property type="match status" value="1"/>
</dbReference>
<comment type="pathway">
    <text evidence="20">Bacterial outer membrane biogenesis; LPS lipid A biosynthesis.</text>
</comment>
<feature type="binding site" evidence="20">
    <location>
        <position position="377"/>
    </location>
    <ligand>
        <name>UDP-N-acetyl-alpha-D-glucosamine</name>
        <dbReference type="ChEBI" id="CHEBI:57705"/>
    </ligand>
</feature>
<dbReference type="CDD" id="cd03353">
    <property type="entry name" value="LbH_GlmU_C"/>
    <property type="match status" value="1"/>
</dbReference>
<dbReference type="EMBL" id="NEMB01000003">
    <property type="protein sequence ID" value="PQQ65727.1"/>
    <property type="molecule type" value="Genomic_DNA"/>
</dbReference>
<feature type="binding site" evidence="20">
    <location>
        <position position="155"/>
    </location>
    <ligand>
        <name>UDP-N-acetyl-alpha-D-glucosamine</name>
        <dbReference type="ChEBI" id="CHEBI:57705"/>
    </ligand>
</feature>
<comment type="catalytic activity">
    <reaction evidence="18 20">
        <text>N-acetyl-alpha-D-glucosamine 1-phosphate + UTP + H(+) = UDP-N-acetyl-alpha-D-glucosamine + diphosphate</text>
        <dbReference type="Rhea" id="RHEA:13509"/>
        <dbReference type="ChEBI" id="CHEBI:15378"/>
        <dbReference type="ChEBI" id="CHEBI:33019"/>
        <dbReference type="ChEBI" id="CHEBI:46398"/>
        <dbReference type="ChEBI" id="CHEBI:57705"/>
        <dbReference type="ChEBI" id="CHEBI:57776"/>
        <dbReference type="EC" id="2.7.7.23"/>
    </reaction>
</comment>
<evidence type="ECO:0000256" key="2">
    <source>
        <dbReference type="ARBA" id="ARBA00005166"/>
    </source>
</evidence>
<dbReference type="GO" id="GO:0000287">
    <property type="term" value="F:magnesium ion binding"/>
    <property type="evidence" value="ECO:0007669"/>
    <property type="project" value="UniProtKB-UniRule"/>
</dbReference>
<feature type="binding site" evidence="20">
    <location>
        <position position="228"/>
    </location>
    <ligand>
        <name>Mg(2+)</name>
        <dbReference type="ChEBI" id="CHEBI:18420"/>
    </ligand>
</feature>
<evidence type="ECO:0000256" key="3">
    <source>
        <dbReference type="ARBA" id="ARBA00005208"/>
    </source>
</evidence>
<dbReference type="InterPro" id="IPR029044">
    <property type="entry name" value="Nucleotide-diphossugar_trans"/>
</dbReference>
<comment type="similarity">
    <text evidence="4 20">In the C-terminal section; belongs to the transferase hexapeptide repeat family.</text>
</comment>
<sequence>MERLMAIILAAGEGKRMKSKKTKILHEICGKPMVEWVYQCVKNSGVDEIVLVIGRNGEEVKEYMGNKVSYAKQEQQLGTGHAVIQAQEYLENREGQVVIMYGDMPLVTSNTISLAVDYHKEKGNAATIITADFENPAGYGRIIRNSQNEVVEIVEDRDASCEQKKIKEINSGIYCFDISALRDALKELDNKNDQGEYYLTDTIKILINKGLKVGAVKIEDREELAGINDRIQLAEAAKVLRKRILNKIMASGVTIIDPDSTYIDSEVEIGMDTIIYPSTIIKGETKIGEECIIGPGSTIENSKIGNRVEIKNSVVLESCIDDETKTGPFAYLRPGSNVGKNVKIGDFVEIKNSSIGDGTKISHLTYVGDAEVGKKVNLGCGVVVVNYDGQKKHKTIIGDNSFVGCNVNLVSPVEVKKNSYIAAGSTITDEVPENSLAIARSRQVIKENWVLKKGLLKKD</sequence>
<comment type="cofactor">
    <cofactor evidence="20">
        <name>Mg(2+)</name>
        <dbReference type="ChEBI" id="CHEBI:18420"/>
    </cofactor>
    <text evidence="20">Binds 1 Mg(2+) ion per subunit.</text>
</comment>
<dbReference type="InterPro" id="IPR038009">
    <property type="entry name" value="GlmU_C_LbH"/>
</dbReference>
<keyword evidence="10 20" id="KW-0677">Repeat</keyword>
<evidence type="ECO:0000256" key="7">
    <source>
        <dbReference type="ARBA" id="ARBA00022679"/>
    </source>
</evidence>
<dbReference type="Gene3D" id="3.90.550.10">
    <property type="entry name" value="Spore Coat Polysaccharide Biosynthesis Protein SpsA, Chain A"/>
    <property type="match status" value="1"/>
</dbReference>
<dbReference type="Pfam" id="PF00132">
    <property type="entry name" value="Hexapep"/>
    <property type="match status" value="1"/>
</dbReference>
<dbReference type="HAMAP" id="MF_01631">
    <property type="entry name" value="GlmU"/>
    <property type="match status" value="1"/>
</dbReference>
<feature type="binding site" evidence="20">
    <location>
        <begin position="9"/>
        <end position="12"/>
    </location>
    <ligand>
        <name>UDP-N-acetyl-alpha-D-glucosamine</name>
        <dbReference type="ChEBI" id="CHEBI:57705"/>
    </ligand>
</feature>
<feature type="binding site" evidence="20">
    <location>
        <position position="366"/>
    </location>
    <ligand>
        <name>UDP-N-acetyl-alpha-D-glucosamine</name>
        <dbReference type="ChEBI" id="CHEBI:57705"/>
    </ligand>
</feature>
<dbReference type="Pfam" id="PF25087">
    <property type="entry name" value="GMPPB_C"/>
    <property type="match status" value="1"/>
</dbReference>
<feature type="binding site" evidence="20">
    <location>
        <begin position="78"/>
        <end position="79"/>
    </location>
    <ligand>
        <name>UDP-N-acetyl-alpha-D-glucosamine</name>
        <dbReference type="ChEBI" id="CHEBI:57705"/>
    </ligand>
</feature>
<feature type="region of interest" description="N-acetyltransferase" evidence="20">
    <location>
        <begin position="252"/>
        <end position="459"/>
    </location>
</feature>
<accession>A0A2K9DX12</accession>
<dbReference type="AlphaFoldDB" id="A0A2K9DX12"/>
<comment type="similarity">
    <text evidence="5 20">In the N-terminal section; belongs to the N-acetylglucosamine-1-phosphate uridyltransferase family.</text>
</comment>
<dbReference type="GO" id="GO:0009252">
    <property type="term" value="P:peptidoglycan biosynthetic process"/>
    <property type="evidence" value="ECO:0007669"/>
    <property type="project" value="UniProtKB-UniRule"/>
</dbReference>
<dbReference type="UniPathway" id="UPA00973"/>
<dbReference type="InterPro" id="IPR011004">
    <property type="entry name" value="Trimer_LpxA-like_sf"/>
</dbReference>
<dbReference type="GO" id="GO:0000902">
    <property type="term" value="P:cell morphogenesis"/>
    <property type="evidence" value="ECO:0007669"/>
    <property type="project" value="UniProtKB-UniRule"/>
</dbReference>
<comment type="subunit">
    <text evidence="20">Homotrimer.</text>
</comment>
<evidence type="ECO:0000259" key="22">
    <source>
        <dbReference type="Pfam" id="PF25087"/>
    </source>
</evidence>
<keyword evidence="6 20" id="KW-0963">Cytoplasm</keyword>
<dbReference type="InterPro" id="IPR005882">
    <property type="entry name" value="Bifunctional_GlmU"/>
</dbReference>
<feature type="binding site" evidence="20">
    <location>
        <begin position="386"/>
        <end position="387"/>
    </location>
    <ligand>
        <name>acetyl-CoA</name>
        <dbReference type="ChEBI" id="CHEBI:57288"/>
    </ligand>
</feature>
<keyword evidence="13 20" id="KW-0573">Peptidoglycan synthesis</keyword>
<evidence type="ECO:0000256" key="14">
    <source>
        <dbReference type="ARBA" id="ARBA00023268"/>
    </source>
</evidence>
<dbReference type="InterPro" id="IPR001451">
    <property type="entry name" value="Hexapep"/>
</dbReference>
<proteinExistence type="inferred from homology"/>
<evidence type="ECO:0000256" key="17">
    <source>
        <dbReference type="ARBA" id="ARBA00048247"/>
    </source>
</evidence>
<dbReference type="GO" id="GO:0005737">
    <property type="term" value="C:cytoplasm"/>
    <property type="evidence" value="ECO:0007669"/>
    <property type="project" value="UniProtKB-SubCell"/>
</dbReference>
<feature type="region of interest" description="Pyrophosphorylase" evidence="20">
    <location>
        <begin position="1"/>
        <end position="230"/>
    </location>
</feature>
<evidence type="ECO:0000256" key="16">
    <source>
        <dbReference type="ARBA" id="ARBA00023316"/>
    </source>
</evidence>
<dbReference type="Proteomes" id="UP000239720">
    <property type="component" value="Unassembled WGS sequence"/>
</dbReference>
<keyword evidence="11 20" id="KW-0460">Magnesium</keyword>
<gene>
    <name evidence="20 23" type="primary">glmU</name>
    <name evidence="24" type="ORF">B9R14_02370</name>
    <name evidence="23" type="ORF">HVS_00535</name>
</gene>
<dbReference type="Gene3D" id="2.160.10.10">
    <property type="entry name" value="Hexapeptide repeat proteins"/>
    <property type="match status" value="1"/>
</dbReference>
<evidence type="ECO:0000256" key="6">
    <source>
        <dbReference type="ARBA" id="ARBA00022490"/>
    </source>
</evidence>